<feature type="transmembrane region" description="Helical" evidence="1">
    <location>
        <begin position="77"/>
        <end position="100"/>
    </location>
</feature>
<dbReference type="EMBL" id="LR797468">
    <property type="protein sequence ID" value="CAB4218538.1"/>
    <property type="molecule type" value="Genomic_DNA"/>
</dbReference>
<gene>
    <name evidence="2" type="ORF">UFOVP1605_32</name>
</gene>
<evidence type="ECO:0000313" key="2">
    <source>
        <dbReference type="EMBL" id="CAB4218538.1"/>
    </source>
</evidence>
<name>A0A6J5SSM6_9CAUD</name>
<accession>A0A6J5SSM6</accession>
<evidence type="ECO:0000256" key="1">
    <source>
        <dbReference type="SAM" id="Phobius"/>
    </source>
</evidence>
<keyword evidence="1" id="KW-1133">Transmembrane helix</keyword>
<reference evidence="2" key="1">
    <citation type="submission" date="2020-05" db="EMBL/GenBank/DDBJ databases">
        <authorList>
            <person name="Chiriac C."/>
            <person name="Salcher M."/>
            <person name="Ghai R."/>
            <person name="Kavagutti S V."/>
        </authorList>
    </citation>
    <scope>NUCLEOTIDE SEQUENCE</scope>
</reference>
<keyword evidence="1" id="KW-0812">Transmembrane</keyword>
<proteinExistence type="predicted"/>
<keyword evidence="1" id="KW-0472">Membrane</keyword>
<organism evidence="2">
    <name type="scientific">uncultured Caudovirales phage</name>
    <dbReference type="NCBI Taxonomy" id="2100421"/>
    <lineage>
        <taxon>Viruses</taxon>
        <taxon>Duplodnaviria</taxon>
        <taxon>Heunggongvirae</taxon>
        <taxon>Uroviricota</taxon>
        <taxon>Caudoviricetes</taxon>
        <taxon>Peduoviridae</taxon>
        <taxon>Maltschvirus</taxon>
        <taxon>Maltschvirus maltsch</taxon>
    </lineage>
</organism>
<protein>
    <submittedName>
        <fullName evidence="2">Uncharacterized protein</fullName>
    </submittedName>
</protein>
<sequence>MEQLQKIFDKLESMEDRIIAIDTSVRGDDSRGVVGMKQHMASLKKEFHTHTLSDESQFNSITIVQNEIKETFSKVRWWLAGASFIVSSVVVIVGVSIKYLK</sequence>